<evidence type="ECO:0000259" key="2">
    <source>
        <dbReference type="Pfam" id="PF00296"/>
    </source>
</evidence>
<keyword evidence="4" id="KW-1185">Reference proteome</keyword>
<comment type="similarity">
    <text evidence="1">To bacterial alkanal monooxygenase alpha and beta chains.</text>
</comment>
<dbReference type="NCBIfam" id="TIGR03558">
    <property type="entry name" value="oxido_grp_1"/>
    <property type="match status" value="1"/>
</dbReference>
<proteinExistence type="predicted"/>
<sequence>MKLSILDQSPVPVGLSPQVALQQSITLVQHAEKLGYYRYWVAEHHNMKGIASSSPEVLIAHLAAQTRHIRIGSGGVLLPHYSPFKVAENFHVLSNLAPGRVDLGIGRAPGGERLSTLALNQGQRKSIEGFPDQVKEVMTYLTGTLPDDHPYPGVYATPLPPTPPEMWLLGSSDGSAGFAADLGTAFSFAHFINPHGGPQVAQMYRERFRPSALWKQPQTNVCIFAVCADTDEEAEYHAATLLLWMLQIEAGNARGIPTPKEAEQFSPTSWEQYRMEENRRRVIIGNPQKVKDAILTCAQAYGTQEVMLITNIHDFQARLKSYELIAKEFALGQ</sequence>
<dbReference type="RefSeq" id="WP_173224224.1">
    <property type="nucleotide sequence ID" value="NZ_CP048104.1"/>
</dbReference>
<dbReference type="SUPFAM" id="SSF51679">
    <property type="entry name" value="Bacterial luciferase-like"/>
    <property type="match status" value="1"/>
</dbReference>
<dbReference type="GO" id="GO:0016705">
    <property type="term" value="F:oxidoreductase activity, acting on paired donors, with incorporation or reduction of molecular oxygen"/>
    <property type="evidence" value="ECO:0007669"/>
    <property type="project" value="InterPro"/>
</dbReference>
<dbReference type="GO" id="GO:0005829">
    <property type="term" value="C:cytosol"/>
    <property type="evidence" value="ECO:0007669"/>
    <property type="project" value="TreeGrafter"/>
</dbReference>
<reference evidence="3 4" key="1">
    <citation type="submission" date="2020-01" db="EMBL/GenBank/DDBJ databases">
        <authorList>
            <person name="Gulvik C.A."/>
            <person name="Batra D.G."/>
        </authorList>
    </citation>
    <scope>NUCLEOTIDE SEQUENCE [LARGE SCALE GENOMIC DNA]</scope>
    <source>
        <strain evidence="3 4">W9323</strain>
    </source>
</reference>
<dbReference type="AlphaFoldDB" id="A0A7D3XPB8"/>
<name>A0A7D3XPB8_9BACL</name>
<feature type="domain" description="Luciferase-like" evidence="2">
    <location>
        <begin position="1"/>
        <end position="303"/>
    </location>
</feature>
<accession>A0A7D3XPB8</accession>
<dbReference type="InterPro" id="IPR019949">
    <property type="entry name" value="CmoO-like"/>
</dbReference>
<evidence type="ECO:0000313" key="4">
    <source>
        <dbReference type="Proteomes" id="UP000503088"/>
    </source>
</evidence>
<dbReference type="InterPro" id="IPR050766">
    <property type="entry name" value="Bact_Lucif_Oxidored"/>
</dbReference>
<dbReference type="EMBL" id="CP048104">
    <property type="protein sequence ID" value="QKG85509.1"/>
    <property type="molecule type" value="Genomic_DNA"/>
</dbReference>
<gene>
    <name evidence="3" type="ORF">GXN76_14305</name>
</gene>
<protein>
    <submittedName>
        <fullName evidence="3">LLM class flavin-dependent oxidoreductase</fullName>
    </submittedName>
</protein>
<dbReference type="Proteomes" id="UP000503088">
    <property type="component" value="Chromosome"/>
</dbReference>
<dbReference type="InterPro" id="IPR011251">
    <property type="entry name" value="Luciferase-like_dom"/>
</dbReference>
<dbReference type="PANTHER" id="PTHR30137">
    <property type="entry name" value="LUCIFERASE-LIKE MONOOXYGENASE"/>
    <property type="match status" value="1"/>
</dbReference>
<organism evidence="3 4">
    <name type="scientific">Kroppenstedtia pulmonis</name>
    <dbReference type="NCBI Taxonomy" id="1380685"/>
    <lineage>
        <taxon>Bacteria</taxon>
        <taxon>Bacillati</taxon>
        <taxon>Bacillota</taxon>
        <taxon>Bacilli</taxon>
        <taxon>Bacillales</taxon>
        <taxon>Thermoactinomycetaceae</taxon>
        <taxon>Kroppenstedtia</taxon>
    </lineage>
</organism>
<evidence type="ECO:0000313" key="3">
    <source>
        <dbReference type="EMBL" id="QKG85509.1"/>
    </source>
</evidence>
<dbReference type="Gene3D" id="3.20.20.30">
    <property type="entry name" value="Luciferase-like domain"/>
    <property type="match status" value="1"/>
</dbReference>
<dbReference type="KEGG" id="kpul:GXN76_14305"/>
<dbReference type="Pfam" id="PF00296">
    <property type="entry name" value="Bac_luciferase"/>
    <property type="match status" value="1"/>
</dbReference>
<dbReference type="FunFam" id="3.20.20.30:FF:000002">
    <property type="entry name" value="LLM class flavin-dependent oxidoreductase"/>
    <property type="match status" value="1"/>
</dbReference>
<dbReference type="InterPro" id="IPR036661">
    <property type="entry name" value="Luciferase-like_sf"/>
</dbReference>
<dbReference type="PANTHER" id="PTHR30137:SF19">
    <property type="entry name" value="LUCIFERASE-LIKE MONOOXYGENASE"/>
    <property type="match status" value="1"/>
</dbReference>
<evidence type="ECO:0000256" key="1">
    <source>
        <dbReference type="ARBA" id="ARBA00007789"/>
    </source>
</evidence>